<dbReference type="Proteomes" id="UP001221558">
    <property type="component" value="Chromosome"/>
</dbReference>
<keyword evidence="2" id="KW-0378">Hydrolase</keyword>
<dbReference type="InterPro" id="IPR003615">
    <property type="entry name" value="HNH_nuc"/>
</dbReference>
<keyword evidence="3" id="KW-1185">Reference proteome</keyword>
<evidence type="ECO:0000313" key="2">
    <source>
        <dbReference type="EMBL" id="WDF69601.1"/>
    </source>
</evidence>
<reference evidence="2 3" key="1">
    <citation type="submission" date="2023-02" db="EMBL/GenBank/DDBJ databases">
        <title>Genome sequence of Sphingobacterium sp. KACC 22765.</title>
        <authorList>
            <person name="Kim S."/>
            <person name="Heo J."/>
            <person name="Kwon S.-W."/>
        </authorList>
    </citation>
    <scope>NUCLEOTIDE SEQUENCE [LARGE SCALE GENOMIC DNA]</scope>
    <source>
        <strain evidence="2 3">KACC 22765</strain>
    </source>
</reference>
<evidence type="ECO:0000313" key="3">
    <source>
        <dbReference type="Proteomes" id="UP001221558"/>
    </source>
</evidence>
<keyword evidence="2" id="KW-0540">Nuclease</keyword>
<protein>
    <submittedName>
        <fullName evidence="2">HNH endonuclease</fullName>
    </submittedName>
</protein>
<dbReference type="GO" id="GO:0004519">
    <property type="term" value="F:endonuclease activity"/>
    <property type="evidence" value="ECO:0007669"/>
    <property type="project" value="UniProtKB-KW"/>
</dbReference>
<proteinExistence type="predicted"/>
<accession>A0ABY7WJ29</accession>
<organism evidence="2 3">
    <name type="scientific">Sphingobacterium oryzagri</name>
    <dbReference type="NCBI Taxonomy" id="3025669"/>
    <lineage>
        <taxon>Bacteria</taxon>
        <taxon>Pseudomonadati</taxon>
        <taxon>Bacteroidota</taxon>
        <taxon>Sphingobacteriia</taxon>
        <taxon>Sphingobacteriales</taxon>
        <taxon>Sphingobacteriaceae</taxon>
        <taxon>Sphingobacterium</taxon>
    </lineage>
</organism>
<name>A0ABY7WJ29_9SPHI</name>
<dbReference type="EMBL" id="CP117880">
    <property type="protein sequence ID" value="WDF69601.1"/>
    <property type="molecule type" value="Genomic_DNA"/>
</dbReference>
<gene>
    <name evidence="2" type="ORF">PQ465_04285</name>
</gene>
<feature type="domain" description="HNH nuclease" evidence="1">
    <location>
        <begin position="255"/>
        <end position="311"/>
    </location>
</feature>
<dbReference type="Pfam" id="PF13391">
    <property type="entry name" value="HNH_2"/>
    <property type="match status" value="1"/>
</dbReference>
<sequence length="367" mass="43569">MNKAFQKISIDDVDYYIVDSIQNLRAEDSFIFNKNKLRMFDGSGEARKYVGSYKGASGIRLSEFFEYDKWGDTKVNGIRTYPIIQNSCFFSKSNLLKYLYDSRIEYFEQEQLYHNDISKYYDDYLKEVMSLEFDKNFFSIYDVSDFVDNKLSRSYIRSDDKIWSMWRHIVLPKISYLSILKLLPVVNDQLSINPKYYFRVFLDYQFRSIVHPQLDVQWEEVAETLVENKVKKLKSIGRIGAEIYRKKVIDHMPQCPFTKITDEKLLIASHIKPYRVCIKEGNEEEAVDYLNGLALTPTYDKLFDQGYITFKDNGDLVCGTLLSPYTWEKLNINPTAKNNMRIYPENRGKYLDYHRKFVFQDNYEDLV</sequence>
<keyword evidence="2" id="KW-0255">Endonuclease</keyword>
<dbReference type="RefSeq" id="WP_274268315.1">
    <property type="nucleotide sequence ID" value="NZ_CP117880.1"/>
</dbReference>
<evidence type="ECO:0000259" key="1">
    <source>
        <dbReference type="Pfam" id="PF13391"/>
    </source>
</evidence>